<dbReference type="RefSeq" id="WP_040272618.1">
    <property type="nucleotide sequence ID" value="NZ_JAJNCM010000007.1"/>
</dbReference>
<gene>
    <name evidence="5" type="ORF">RHRU231_480074</name>
</gene>
<dbReference type="InterPro" id="IPR018060">
    <property type="entry name" value="HTH_AraC"/>
</dbReference>
<sequence>MTENVWQGAALIRPGILAFSGSIGRTDTHAHHAVQIMTASTPLTVVDERGDRQRGTDIVVPADTPHRIEAGAGVGTVVFLDPDTAAGRAAHQRCRDVGWTGGPPLARPDHPDDSLAAVITNLLLVLLPGDDVATRQARHPAVTAAQNLLPTLIAQGPVRTSDLAHRVGISASRLTHLFSDQVGLPVRRYVLWIRLSIAITRVAAGDDLTAAAHAAGFSDSAHLTRTCREIFGLPPSALSRHVHWDIEPTP</sequence>
<dbReference type="PROSITE" id="PS01124">
    <property type="entry name" value="HTH_ARAC_FAMILY_2"/>
    <property type="match status" value="1"/>
</dbReference>
<feature type="domain" description="HTH araC/xylS-type" evidence="4">
    <location>
        <begin position="143"/>
        <end position="241"/>
    </location>
</feature>
<dbReference type="Gene3D" id="1.10.10.60">
    <property type="entry name" value="Homeodomain-like"/>
    <property type="match status" value="1"/>
</dbReference>
<dbReference type="AlphaFoldDB" id="A0A098BMT1"/>
<evidence type="ECO:0000256" key="3">
    <source>
        <dbReference type="ARBA" id="ARBA00023163"/>
    </source>
</evidence>
<organism evidence="5 6">
    <name type="scientific">Rhodococcus ruber</name>
    <dbReference type="NCBI Taxonomy" id="1830"/>
    <lineage>
        <taxon>Bacteria</taxon>
        <taxon>Bacillati</taxon>
        <taxon>Actinomycetota</taxon>
        <taxon>Actinomycetes</taxon>
        <taxon>Mycobacteriales</taxon>
        <taxon>Nocardiaceae</taxon>
        <taxon>Rhodococcus</taxon>
    </lineage>
</organism>
<dbReference type="OrthoDB" id="5295226at2"/>
<evidence type="ECO:0000256" key="2">
    <source>
        <dbReference type="ARBA" id="ARBA00023125"/>
    </source>
</evidence>
<evidence type="ECO:0000313" key="5">
    <source>
        <dbReference type="EMBL" id="CDZ89527.1"/>
    </source>
</evidence>
<keyword evidence="3" id="KW-0804">Transcription</keyword>
<evidence type="ECO:0000256" key="1">
    <source>
        <dbReference type="ARBA" id="ARBA00023015"/>
    </source>
</evidence>
<dbReference type="GO" id="GO:0003700">
    <property type="term" value="F:DNA-binding transcription factor activity"/>
    <property type="evidence" value="ECO:0007669"/>
    <property type="project" value="InterPro"/>
</dbReference>
<proteinExistence type="predicted"/>
<dbReference type="PANTHER" id="PTHR46796">
    <property type="entry name" value="HTH-TYPE TRANSCRIPTIONAL ACTIVATOR RHAS-RELATED"/>
    <property type="match status" value="1"/>
</dbReference>
<dbReference type="GO" id="GO:0043565">
    <property type="term" value="F:sequence-specific DNA binding"/>
    <property type="evidence" value="ECO:0007669"/>
    <property type="project" value="InterPro"/>
</dbReference>
<reference evidence="5 6" key="1">
    <citation type="journal article" date="2014" name="Genome Announc.">
        <title>Draft Genome Sequence of Propane- and Butane-Oxidizing Actinobacterium Rhodococcus ruber IEGM 231.</title>
        <authorList>
            <person name="Ivshina I.B."/>
            <person name="Kuyukina M.S."/>
            <person name="Krivoruchko A.V."/>
            <person name="Barbe V."/>
            <person name="Fischer C."/>
        </authorList>
    </citation>
    <scope>NUCLEOTIDE SEQUENCE [LARGE SCALE GENOMIC DNA]</scope>
</reference>
<dbReference type="SMART" id="SM00342">
    <property type="entry name" value="HTH_ARAC"/>
    <property type="match status" value="1"/>
</dbReference>
<evidence type="ECO:0000313" key="6">
    <source>
        <dbReference type="Proteomes" id="UP000042997"/>
    </source>
</evidence>
<dbReference type="EMBL" id="CCSD01000059">
    <property type="protein sequence ID" value="CDZ89527.1"/>
    <property type="molecule type" value="Genomic_DNA"/>
</dbReference>
<dbReference type="InterPro" id="IPR050204">
    <property type="entry name" value="AraC_XylS_family_regulators"/>
</dbReference>
<protein>
    <submittedName>
        <fullName evidence="5">Helix-turn-helix-domain containing protein, AraC type</fullName>
    </submittedName>
</protein>
<accession>A0A098BMT1</accession>
<keyword evidence="2" id="KW-0238">DNA-binding</keyword>
<name>A0A098BMT1_9NOCA</name>
<keyword evidence="1" id="KW-0805">Transcription regulation</keyword>
<dbReference type="Proteomes" id="UP000042997">
    <property type="component" value="Unassembled WGS sequence"/>
</dbReference>
<evidence type="ECO:0000259" key="4">
    <source>
        <dbReference type="PROSITE" id="PS01124"/>
    </source>
</evidence>
<dbReference type="Pfam" id="PF12833">
    <property type="entry name" value="HTH_18"/>
    <property type="match status" value="1"/>
</dbReference>